<dbReference type="EMBL" id="KB520360">
    <property type="protein sequence ID" value="EMP38222.1"/>
    <property type="molecule type" value="Genomic_DNA"/>
</dbReference>
<keyword evidence="2" id="KW-1185">Reference proteome</keyword>
<protein>
    <submittedName>
        <fullName evidence="1">Uncharacterized protein</fullName>
    </submittedName>
</protein>
<sequence>MSSTQRSSTNLVTLKEILEHGFVAGASSCINFSPGISYYLETDSTSKPDAWDGILDLENTTKGSSQLVLKWPESLSSCMKGDLNCVTQGLCDGGLACFCKTPSVPVAFDLSSVASESNSRVNSIVDVFCDAKSSTPCKEEKLRKSMDNLLSKSSEITTDFSSLRKPPPPIWEISEIQAPLSLDASVEELRSLGSLKPDTPSLEKSVFAIALAWPGAATKRPYAPGFRSLSYDTQGSEPEPLTMAHCMKPFDFAIPSLTDGVTSQMGHKNQNCSNERGKE</sequence>
<reference evidence="2" key="1">
    <citation type="journal article" date="2013" name="Nat. Genet.">
        <title>The draft genomes of soft-shell turtle and green sea turtle yield insights into the development and evolution of the turtle-specific body plan.</title>
        <authorList>
            <person name="Wang Z."/>
            <person name="Pascual-Anaya J."/>
            <person name="Zadissa A."/>
            <person name="Li W."/>
            <person name="Niimura Y."/>
            <person name="Huang Z."/>
            <person name="Li C."/>
            <person name="White S."/>
            <person name="Xiong Z."/>
            <person name="Fang D."/>
            <person name="Wang B."/>
            <person name="Ming Y."/>
            <person name="Chen Y."/>
            <person name="Zheng Y."/>
            <person name="Kuraku S."/>
            <person name="Pignatelli M."/>
            <person name="Herrero J."/>
            <person name="Beal K."/>
            <person name="Nozawa M."/>
            <person name="Li Q."/>
            <person name="Wang J."/>
            <person name="Zhang H."/>
            <person name="Yu L."/>
            <person name="Shigenobu S."/>
            <person name="Wang J."/>
            <person name="Liu J."/>
            <person name="Flicek P."/>
            <person name="Searle S."/>
            <person name="Wang J."/>
            <person name="Kuratani S."/>
            <person name="Yin Y."/>
            <person name="Aken B."/>
            <person name="Zhang G."/>
            <person name="Irie N."/>
        </authorList>
    </citation>
    <scope>NUCLEOTIDE SEQUENCE [LARGE SCALE GENOMIC DNA]</scope>
</reference>
<accession>M7CBY5</accession>
<evidence type="ECO:0000313" key="2">
    <source>
        <dbReference type="Proteomes" id="UP000031443"/>
    </source>
</evidence>
<organism evidence="1 2">
    <name type="scientific">Chelonia mydas</name>
    <name type="common">Green sea-turtle</name>
    <name type="synonym">Chelonia agassizi</name>
    <dbReference type="NCBI Taxonomy" id="8469"/>
    <lineage>
        <taxon>Eukaryota</taxon>
        <taxon>Metazoa</taxon>
        <taxon>Chordata</taxon>
        <taxon>Craniata</taxon>
        <taxon>Vertebrata</taxon>
        <taxon>Euteleostomi</taxon>
        <taxon>Archelosauria</taxon>
        <taxon>Testudinata</taxon>
        <taxon>Testudines</taxon>
        <taxon>Cryptodira</taxon>
        <taxon>Durocryptodira</taxon>
        <taxon>Americhelydia</taxon>
        <taxon>Chelonioidea</taxon>
        <taxon>Cheloniidae</taxon>
        <taxon>Chelonia</taxon>
    </lineage>
</organism>
<gene>
    <name evidence="1" type="ORF">UY3_04565</name>
</gene>
<proteinExistence type="predicted"/>
<dbReference type="Proteomes" id="UP000031443">
    <property type="component" value="Unassembled WGS sequence"/>
</dbReference>
<evidence type="ECO:0000313" key="1">
    <source>
        <dbReference type="EMBL" id="EMP38222.1"/>
    </source>
</evidence>
<dbReference type="AlphaFoldDB" id="M7CBY5"/>
<name>M7CBY5_CHEMY</name>